<evidence type="ECO:0000256" key="1">
    <source>
        <dbReference type="SAM" id="Phobius"/>
    </source>
</evidence>
<feature type="transmembrane region" description="Helical" evidence="1">
    <location>
        <begin position="105"/>
        <end position="127"/>
    </location>
</feature>
<sequence length="146" mass="15637">MEFREAVKVCLTRNYCRFKGRASRSEFWWFCLFSTILSILVAVLGALAPALASIVSAGQGLWLLLPTVGVTTRRLHDRDFSGWWQALPLLLVLPGIAGAALDATWLLACSAAAAGLVSLALMVLYALKGTCGPNRFGPDPLDGTAV</sequence>
<evidence type="ECO:0000313" key="3">
    <source>
        <dbReference type="Proteomes" id="UP000297065"/>
    </source>
</evidence>
<dbReference type="AlphaFoldDB" id="A0A4P7UPM8"/>
<dbReference type="PANTHER" id="PTHR34980">
    <property type="entry name" value="INNER MEMBRANE PROTEIN-RELATED-RELATED"/>
    <property type="match status" value="1"/>
</dbReference>
<feature type="transmembrane region" description="Helical" evidence="1">
    <location>
        <begin position="82"/>
        <end position="99"/>
    </location>
</feature>
<gene>
    <name evidence="2" type="ORF">DDIC_13660</name>
</gene>
<name>A0A4P7UPM8_DESDE</name>
<dbReference type="InterPro" id="IPR008523">
    <property type="entry name" value="DUF805"/>
</dbReference>
<dbReference type="Proteomes" id="UP000297065">
    <property type="component" value="Chromosome"/>
</dbReference>
<organism evidence="2 3">
    <name type="scientific">Desulfovibrio desulfuricans</name>
    <dbReference type="NCBI Taxonomy" id="876"/>
    <lineage>
        <taxon>Bacteria</taxon>
        <taxon>Pseudomonadati</taxon>
        <taxon>Thermodesulfobacteriota</taxon>
        <taxon>Desulfovibrionia</taxon>
        <taxon>Desulfovibrionales</taxon>
        <taxon>Desulfovibrionaceae</taxon>
        <taxon>Desulfovibrio</taxon>
    </lineage>
</organism>
<dbReference type="OrthoDB" id="9812349at2"/>
<dbReference type="EMBL" id="CP036295">
    <property type="protein sequence ID" value="QCC86904.1"/>
    <property type="molecule type" value="Genomic_DNA"/>
</dbReference>
<feature type="transmembrane region" description="Helical" evidence="1">
    <location>
        <begin position="27"/>
        <end position="44"/>
    </location>
</feature>
<dbReference type="PANTHER" id="PTHR34980:SF2">
    <property type="entry name" value="INNER MEMBRANE PROTEIN YHAH-RELATED"/>
    <property type="match status" value="1"/>
</dbReference>
<dbReference type="GO" id="GO:0005886">
    <property type="term" value="C:plasma membrane"/>
    <property type="evidence" value="ECO:0007669"/>
    <property type="project" value="TreeGrafter"/>
</dbReference>
<accession>A0A4P7UPM8</accession>
<protein>
    <submittedName>
        <fullName evidence="2">DUF805 domain-containing protein</fullName>
    </submittedName>
</protein>
<keyword evidence="1" id="KW-0472">Membrane</keyword>
<keyword evidence="1" id="KW-1133">Transmembrane helix</keyword>
<proteinExistence type="predicted"/>
<feature type="transmembrane region" description="Helical" evidence="1">
    <location>
        <begin position="50"/>
        <end position="70"/>
    </location>
</feature>
<dbReference type="Pfam" id="PF05656">
    <property type="entry name" value="DUF805"/>
    <property type="match status" value="1"/>
</dbReference>
<evidence type="ECO:0000313" key="2">
    <source>
        <dbReference type="EMBL" id="QCC86904.1"/>
    </source>
</evidence>
<dbReference type="RefSeq" id="WP_136400944.1">
    <property type="nucleotide sequence ID" value="NZ_CP036295.1"/>
</dbReference>
<reference evidence="2 3" key="1">
    <citation type="submission" date="2019-02" db="EMBL/GenBank/DDBJ databases">
        <title>Complete Genome Sequence of Desulfovibrio desulfuricans IC1, a Sulfonate Utilizing Anaerobe.</title>
        <authorList>
            <person name="Day L.A."/>
            <person name="De Leon K.B."/>
            <person name="Wall J.D."/>
        </authorList>
    </citation>
    <scope>NUCLEOTIDE SEQUENCE [LARGE SCALE GENOMIC DNA]</scope>
    <source>
        <strain evidence="2 3">IC1</strain>
    </source>
</reference>
<keyword evidence="1" id="KW-0812">Transmembrane</keyword>